<dbReference type="CDD" id="cd06163">
    <property type="entry name" value="S2P-M50_PDZ_RseP-like"/>
    <property type="match status" value="1"/>
</dbReference>
<dbReference type="EMBL" id="DVFW01000046">
    <property type="protein sequence ID" value="HIQ81334.1"/>
    <property type="molecule type" value="Genomic_DNA"/>
</dbReference>
<dbReference type="GO" id="GO:0016020">
    <property type="term" value="C:membrane"/>
    <property type="evidence" value="ECO:0007669"/>
    <property type="project" value="UniProtKB-SubCell"/>
</dbReference>
<feature type="transmembrane region" description="Helical" evidence="11">
    <location>
        <begin position="92"/>
        <end position="115"/>
    </location>
</feature>
<organism evidence="13 14">
    <name type="scientific">Candidatus Scatavimonas merdigallinarum</name>
    <dbReference type="NCBI Taxonomy" id="2840914"/>
    <lineage>
        <taxon>Bacteria</taxon>
        <taxon>Bacillati</taxon>
        <taxon>Bacillota</taxon>
        <taxon>Clostridia</taxon>
        <taxon>Eubacteriales</taxon>
        <taxon>Oscillospiraceae</taxon>
        <taxon>Oscillospiraceae incertae sedis</taxon>
        <taxon>Candidatus Scatavimonas</taxon>
    </lineage>
</organism>
<evidence type="ECO:0000256" key="2">
    <source>
        <dbReference type="ARBA" id="ARBA00004141"/>
    </source>
</evidence>
<dbReference type="Pfam" id="PF02163">
    <property type="entry name" value="Peptidase_M50"/>
    <property type="match status" value="1"/>
</dbReference>
<reference evidence="13" key="1">
    <citation type="submission" date="2020-10" db="EMBL/GenBank/DDBJ databases">
        <authorList>
            <person name="Gilroy R."/>
        </authorList>
    </citation>
    <scope>NUCLEOTIDE SEQUENCE</scope>
    <source>
        <strain evidence="13">ChiSjej1B19-3389</strain>
    </source>
</reference>
<evidence type="ECO:0000256" key="6">
    <source>
        <dbReference type="ARBA" id="ARBA00022801"/>
    </source>
</evidence>
<keyword evidence="4 13" id="KW-0645">Protease</keyword>
<dbReference type="Proteomes" id="UP000886787">
    <property type="component" value="Unassembled WGS sequence"/>
</dbReference>
<proteinExistence type="inferred from homology"/>
<reference evidence="13" key="2">
    <citation type="journal article" date="2021" name="PeerJ">
        <title>Extensive microbial diversity within the chicken gut microbiome revealed by metagenomics and culture.</title>
        <authorList>
            <person name="Gilroy R."/>
            <person name="Ravi A."/>
            <person name="Getino M."/>
            <person name="Pursley I."/>
            <person name="Horton D.L."/>
            <person name="Alikhan N.F."/>
            <person name="Baker D."/>
            <person name="Gharbi K."/>
            <person name="Hall N."/>
            <person name="Watson M."/>
            <person name="Adriaenssens E.M."/>
            <person name="Foster-Nyarko E."/>
            <person name="Jarju S."/>
            <person name="Secka A."/>
            <person name="Antonio M."/>
            <person name="Oren A."/>
            <person name="Chaudhuri R.R."/>
            <person name="La Ragione R."/>
            <person name="Hildebrand F."/>
            <person name="Pallen M.J."/>
        </authorList>
    </citation>
    <scope>NUCLEOTIDE SEQUENCE</scope>
    <source>
        <strain evidence="13">ChiSjej1B19-3389</strain>
    </source>
</reference>
<comment type="cofactor">
    <cofactor evidence="1">
        <name>Zn(2+)</name>
        <dbReference type="ChEBI" id="CHEBI:29105"/>
    </cofactor>
</comment>
<name>A0A9D1CVL3_9FIRM</name>
<dbReference type="GO" id="GO:0006508">
    <property type="term" value="P:proteolysis"/>
    <property type="evidence" value="ECO:0007669"/>
    <property type="project" value="UniProtKB-KW"/>
</dbReference>
<dbReference type="PANTHER" id="PTHR42837">
    <property type="entry name" value="REGULATOR OF SIGMA-E PROTEASE RSEP"/>
    <property type="match status" value="1"/>
</dbReference>
<keyword evidence="10 11" id="KW-0472">Membrane</keyword>
<comment type="similarity">
    <text evidence="3">Belongs to the peptidase M50B family.</text>
</comment>
<dbReference type="InterPro" id="IPR008915">
    <property type="entry name" value="Peptidase_M50"/>
</dbReference>
<feature type="transmembrane region" description="Helical" evidence="11">
    <location>
        <begin position="276"/>
        <end position="295"/>
    </location>
</feature>
<evidence type="ECO:0000256" key="11">
    <source>
        <dbReference type="SAM" id="Phobius"/>
    </source>
</evidence>
<evidence type="ECO:0000256" key="7">
    <source>
        <dbReference type="ARBA" id="ARBA00022833"/>
    </source>
</evidence>
<feature type="transmembrane region" description="Helical" evidence="11">
    <location>
        <begin position="326"/>
        <end position="345"/>
    </location>
</feature>
<dbReference type="SUPFAM" id="SSF50156">
    <property type="entry name" value="PDZ domain-like"/>
    <property type="match status" value="1"/>
</dbReference>
<gene>
    <name evidence="13" type="ORF">IAD32_08665</name>
</gene>
<dbReference type="InterPro" id="IPR036034">
    <property type="entry name" value="PDZ_sf"/>
</dbReference>
<accession>A0A9D1CVL3</accession>
<comment type="caution">
    <text evidence="13">The sequence shown here is derived from an EMBL/GenBank/DDBJ whole genome shotgun (WGS) entry which is preliminary data.</text>
</comment>
<dbReference type="GO" id="GO:0004222">
    <property type="term" value="F:metalloendopeptidase activity"/>
    <property type="evidence" value="ECO:0007669"/>
    <property type="project" value="InterPro"/>
</dbReference>
<feature type="domain" description="Peptidase M50" evidence="12">
    <location>
        <begin position="11"/>
        <end position="335"/>
    </location>
</feature>
<keyword evidence="7" id="KW-0862">Zinc</keyword>
<keyword evidence="6" id="KW-0378">Hydrolase</keyword>
<keyword evidence="5 11" id="KW-0812">Transmembrane</keyword>
<evidence type="ECO:0000256" key="8">
    <source>
        <dbReference type="ARBA" id="ARBA00022989"/>
    </source>
</evidence>
<evidence type="ECO:0000259" key="12">
    <source>
        <dbReference type="Pfam" id="PF02163"/>
    </source>
</evidence>
<evidence type="ECO:0000256" key="4">
    <source>
        <dbReference type="ARBA" id="ARBA00022670"/>
    </source>
</evidence>
<comment type="subcellular location">
    <subcellularLocation>
        <location evidence="2">Membrane</location>
        <topology evidence="2">Multi-pass membrane protein</topology>
    </subcellularLocation>
</comment>
<evidence type="ECO:0000256" key="1">
    <source>
        <dbReference type="ARBA" id="ARBA00001947"/>
    </source>
</evidence>
<keyword evidence="9" id="KW-0482">Metalloprotease</keyword>
<evidence type="ECO:0000256" key="3">
    <source>
        <dbReference type="ARBA" id="ARBA00007931"/>
    </source>
</evidence>
<dbReference type="PANTHER" id="PTHR42837:SF2">
    <property type="entry name" value="MEMBRANE METALLOPROTEASE ARASP2, CHLOROPLASTIC-RELATED"/>
    <property type="match status" value="1"/>
</dbReference>
<dbReference type="AlphaFoldDB" id="A0A9D1CVL3"/>
<dbReference type="InterPro" id="IPR004387">
    <property type="entry name" value="Pept_M50_Zn"/>
</dbReference>
<protein>
    <submittedName>
        <fullName evidence="13">Site-2 protease family protein</fullName>
    </submittedName>
</protein>
<keyword evidence="8 11" id="KW-1133">Transmembrane helix</keyword>
<sequence>MEVAALVLIGILLFELIIFCHEGGHFIAAKLSGVKVNEFALGMGPKILKFTKGETTYSLRLFPIGGFCAMEGEDEKSEDSRAFGNKPVWKRIIIVCAGAFMNILLGLLMMLVIVIQQPYYATTTIDSFPENSVTQQSLQAGDRFVSIDGYAIYNAKDIIFAMATMQTHAPDVVVERGGEIVDLGNVQFYTYTEEGKEQVAVDFYTQALERNFGTVLVQTWEQTVSVVRMIWSSFIGLITGQFGFNTLSGPVGVASVITQAASQGLSQSFLSAFNNILYIMMVITVNLGIFNMLPIPALDGGRLLFLIVEGIRRKPVPPKYEGAVHGIGYALLMLLMVAVAFNDIWRLATGTMFGS</sequence>
<evidence type="ECO:0000313" key="14">
    <source>
        <dbReference type="Proteomes" id="UP000886787"/>
    </source>
</evidence>
<evidence type="ECO:0000256" key="10">
    <source>
        <dbReference type="ARBA" id="ARBA00023136"/>
    </source>
</evidence>
<evidence type="ECO:0000256" key="5">
    <source>
        <dbReference type="ARBA" id="ARBA00022692"/>
    </source>
</evidence>
<evidence type="ECO:0000256" key="9">
    <source>
        <dbReference type="ARBA" id="ARBA00023049"/>
    </source>
</evidence>
<evidence type="ECO:0000313" key="13">
    <source>
        <dbReference type="EMBL" id="HIQ81334.1"/>
    </source>
</evidence>